<name>A0A830EMI4_9EURY</name>
<dbReference type="Proteomes" id="UP000614221">
    <property type="component" value="Unassembled WGS sequence"/>
</dbReference>
<dbReference type="AlphaFoldDB" id="A0A830EMI4"/>
<evidence type="ECO:0000313" key="1">
    <source>
        <dbReference type="EMBL" id="GGK58461.1"/>
    </source>
</evidence>
<dbReference type="InterPro" id="IPR002837">
    <property type="entry name" value="DUF123"/>
</dbReference>
<dbReference type="PANTHER" id="PTHR37460:SF1">
    <property type="entry name" value="ENDONUCLEASE III"/>
    <property type="match status" value="1"/>
</dbReference>
<dbReference type="Pfam" id="PF01986">
    <property type="entry name" value="DUF123"/>
    <property type="match status" value="1"/>
</dbReference>
<organism evidence="1 2">
    <name type="scientific">Haloarcula sebkhae</name>
    <dbReference type="NCBI Taxonomy" id="932660"/>
    <lineage>
        <taxon>Archaea</taxon>
        <taxon>Methanobacteriati</taxon>
        <taxon>Methanobacteriota</taxon>
        <taxon>Stenosarchaea group</taxon>
        <taxon>Halobacteria</taxon>
        <taxon>Halobacteriales</taxon>
        <taxon>Haloarculaceae</taxon>
        <taxon>Haloarcula</taxon>
    </lineage>
</organism>
<comment type="caution">
    <text evidence="1">The sequence shown here is derived from an EMBL/GenBank/DDBJ whole genome shotgun (WGS) entry which is preliminary data.</text>
</comment>
<reference evidence="1" key="1">
    <citation type="journal article" date="2014" name="Int. J. Syst. Evol. Microbiol.">
        <title>Complete genome sequence of Corynebacterium casei LMG S-19264T (=DSM 44701T), isolated from a smear-ripened cheese.</title>
        <authorList>
            <consortium name="US DOE Joint Genome Institute (JGI-PGF)"/>
            <person name="Walter F."/>
            <person name="Albersmeier A."/>
            <person name="Kalinowski J."/>
            <person name="Ruckert C."/>
        </authorList>
    </citation>
    <scope>NUCLEOTIDE SEQUENCE</scope>
    <source>
        <strain evidence="1">JCM 19018</strain>
    </source>
</reference>
<dbReference type="PANTHER" id="PTHR37460">
    <property type="entry name" value="ENDONUCLEASE III"/>
    <property type="match status" value="1"/>
</dbReference>
<dbReference type="CDD" id="cd10441">
    <property type="entry name" value="GIY-YIG_COG1833"/>
    <property type="match status" value="1"/>
</dbReference>
<accession>A0A830EMI4</accession>
<reference evidence="1" key="2">
    <citation type="submission" date="2020-09" db="EMBL/GenBank/DDBJ databases">
        <authorList>
            <person name="Sun Q."/>
            <person name="Ohkuma M."/>
        </authorList>
    </citation>
    <scope>NUCLEOTIDE SEQUENCE</scope>
    <source>
        <strain evidence="1">JCM 19018</strain>
    </source>
</reference>
<sequence>MPGGTYTLVLERGTSGSIAVGALGEITFPAGWYAYTGSALGSGGFGRIDRHRAVAAGDNDTRHWHIDYLLGDAATTVEQVVTTEADIECAVAKRLDGPTAAGFEGIDAFGCSDCDCRSHLIHHKQQEKLIGAVTDAHEAAQEGTVAATE</sequence>
<evidence type="ECO:0008006" key="3">
    <source>
        <dbReference type="Google" id="ProtNLM"/>
    </source>
</evidence>
<evidence type="ECO:0000313" key="2">
    <source>
        <dbReference type="Proteomes" id="UP000614221"/>
    </source>
</evidence>
<proteinExistence type="predicted"/>
<protein>
    <recommendedName>
        <fullName evidence="3">Endonuclease III</fullName>
    </recommendedName>
</protein>
<gene>
    <name evidence="1" type="ORF">GCM10009067_08730</name>
</gene>
<dbReference type="RefSeq" id="WP_188975664.1">
    <property type="nucleotide sequence ID" value="NZ_BMPD01000001.1"/>
</dbReference>
<dbReference type="EMBL" id="BMPD01000001">
    <property type="protein sequence ID" value="GGK58461.1"/>
    <property type="molecule type" value="Genomic_DNA"/>
</dbReference>
<dbReference type="OrthoDB" id="17296at2157"/>